<dbReference type="Gramene" id="Kaladp0011s1275.1.v1.1">
    <property type="protein sequence ID" value="Kaladp0011s1275.1.v1.1.CDS.1"/>
    <property type="gene ID" value="Kaladp0011s1275.v1.1"/>
</dbReference>
<dbReference type="Proteomes" id="UP000594263">
    <property type="component" value="Unplaced"/>
</dbReference>
<dbReference type="EnsemblPlants" id="Kaladp0011s1275.1.v1.1">
    <property type="protein sequence ID" value="Kaladp0011s1275.1.v1.1.CDS.1"/>
    <property type="gene ID" value="Kaladp0011s1275.v1.1"/>
</dbReference>
<accession>A0A7N0SXS1</accession>
<sequence>MLSELDLVLRCGLLPAPEHVVSIQKKRHGVKMFSETNYRAFFENIKTQPITSGLGAPDATRSCKSRTNLITNEFVDFAISTSFAVTIAFTCFKLTTITLSLPKIVDGYDRMGSSTLRSRAGSLVQAIIVCFPTSSRRWPDSVITSHDRDTATIRPQTQVRGD</sequence>
<name>A0A7N0SXS1_KALFE</name>
<dbReference type="AlphaFoldDB" id="A0A7N0SXS1"/>
<evidence type="ECO:0000313" key="2">
    <source>
        <dbReference type="Proteomes" id="UP000594263"/>
    </source>
</evidence>
<organism evidence="1 2">
    <name type="scientific">Kalanchoe fedtschenkoi</name>
    <name type="common">Lavender scallops</name>
    <name type="synonym">South American air plant</name>
    <dbReference type="NCBI Taxonomy" id="63787"/>
    <lineage>
        <taxon>Eukaryota</taxon>
        <taxon>Viridiplantae</taxon>
        <taxon>Streptophyta</taxon>
        <taxon>Embryophyta</taxon>
        <taxon>Tracheophyta</taxon>
        <taxon>Spermatophyta</taxon>
        <taxon>Magnoliopsida</taxon>
        <taxon>eudicotyledons</taxon>
        <taxon>Gunneridae</taxon>
        <taxon>Pentapetalae</taxon>
        <taxon>Saxifragales</taxon>
        <taxon>Crassulaceae</taxon>
        <taxon>Kalanchoe</taxon>
    </lineage>
</organism>
<protein>
    <submittedName>
        <fullName evidence="1">Uncharacterized protein</fullName>
    </submittedName>
</protein>
<reference evidence="1" key="1">
    <citation type="submission" date="2021-01" db="UniProtKB">
        <authorList>
            <consortium name="EnsemblPlants"/>
        </authorList>
    </citation>
    <scope>IDENTIFICATION</scope>
</reference>
<proteinExistence type="predicted"/>
<evidence type="ECO:0000313" key="1">
    <source>
        <dbReference type="EnsemblPlants" id="Kaladp0011s1275.1.v1.1.CDS.1"/>
    </source>
</evidence>
<keyword evidence="2" id="KW-1185">Reference proteome</keyword>